<dbReference type="InterPro" id="IPR006685">
    <property type="entry name" value="MscS_channel_2nd"/>
</dbReference>
<comment type="subcellular location">
    <subcellularLocation>
        <location evidence="7">Cell inner membrane</location>
        <topology evidence="7">Multi-pass membrane protein</topology>
    </subcellularLocation>
    <subcellularLocation>
        <location evidence="1">Cell membrane</location>
        <topology evidence="1">Multi-pass membrane protein</topology>
    </subcellularLocation>
</comment>
<organism evidence="11 12">
    <name type="scientific">Roseateles flavus</name>
    <dbReference type="NCBI Taxonomy" id="3149041"/>
    <lineage>
        <taxon>Bacteria</taxon>
        <taxon>Pseudomonadati</taxon>
        <taxon>Pseudomonadota</taxon>
        <taxon>Betaproteobacteria</taxon>
        <taxon>Burkholderiales</taxon>
        <taxon>Sphaerotilaceae</taxon>
        <taxon>Roseateles</taxon>
    </lineage>
</organism>
<keyword evidence="7" id="KW-0407">Ion channel</keyword>
<keyword evidence="7" id="KW-0406">Ion transport</keyword>
<dbReference type="InterPro" id="IPR010920">
    <property type="entry name" value="LSM_dom_sf"/>
</dbReference>
<feature type="transmembrane region" description="Helical" evidence="7">
    <location>
        <begin position="342"/>
        <end position="359"/>
    </location>
</feature>
<evidence type="ECO:0000256" key="7">
    <source>
        <dbReference type="RuleBase" id="RU369025"/>
    </source>
</evidence>
<evidence type="ECO:0000256" key="4">
    <source>
        <dbReference type="ARBA" id="ARBA00022692"/>
    </source>
</evidence>
<dbReference type="SUPFAM" id="SSF50182">
    <property type="entry name" value="Sm-like ribonucleoproteins"/>
    <property type="match status" value="1"/>
</dbReference>
<keyword evidence="6 7" id="KW-0472">Membrane</keyword>
<sequence length="586" mass="62690">MTRTCLPARLPPFPTLLDRLAHGLLLLLAALLMALPLAGLAQTPAAAPSSAATATLPAGIPASGPALAEPRLQLAGREILVFRAGSLGLSPADRQRRAQAQLQGVLETRAPDYQVTLRPATDGRALLVNGQLIGTLMPADLGLATPTEQDLDQRAQDAKAQLQRALAEHQEAHSWQRLGLSALWVLGSLGLLLPLLWALRRMSRISLRLLARGAGAQARKLQVSGVTLLSLDRLGDGVRLVVRLLHAGLWLLLVYEWLGWALRQFPYTRVWGEQLHAALRDALGGVLIGAASALPQLLVAVLIFVLAHFLSTALDPFFERAESGAVDLGWLDADTARPTRRLMRLGIWAFAVAMAYPYLPGAQTEAFKGLSVLIGLMASLGASSVVGQAAAGLILMYTRTLRIGEYVRIGEHEGTVTELGTFATRIRTGQGDELTLPNALIAGSVTRNYSRTGGGAGFALDTTVTIGYDTAWRQVEAMLKLAAARTPGILQDPAPRVFQTALSDFYVEYRLVVQAQPTEPGPRAQVLSLLHAEIQDVFNEFGVQIMSPHYLGDPDAAKVVPPAHWHPEPAQGGPAAQAPAGEQRLA</sequence>
<keyword evidence="7" id="KW-0813">Transport</keyword>
<feature type="transmembrane region" description="Helical" evidence="7">
    <location>
        <begin position="371"/>
        <end position="398"/>
    </location>
</feature>
<dbReference type="InterPro" id="IPR023408">
    <property type="entry name" value="MscS_beta-dom_sf"/>
</dbReference>
<comment type="subunit">
    <text evidence="7">Homoheptamer.</text>
</comment>
<evidence type="ECO:0000313" key="11">
    <source>
        <dbReference type="EMBL" id="MEO3713980.1"/>
    </source>
</evidence>
<evidence type="ECO:0000256" key="1">
    <source>
        <dbReference type="ARBA" id="ARBA00004651"/>
    </source>
</evidence>
<dbReference type="EMBL" id="JBDPZC010000006">
    <property type="protein sequence ID" value="MEO3713980.1"/>
    <property type="molecule type" value="Genomic_DNA"/>
</dbReference>
<evidence type="ECO:0000256" key="2">
    <source>
        <dbReference type="ARBA" id="ARBA00008017"/>
    </source>
</evidence>
<dbReference type="PANTHER" id="PTHR30221:SF18">
    <property type="entry name" value="SLL0590 PROTEIN"/>
    <property type="match status" value="1"/>
</dbReference>
<evidence type="ECO:0000256" key="6">
    <source>
        <dbReference type="ARBA" id="ARBA00023136"/>
    </source>
</evidence>
<dbReference type="Gene3D" id="2.30.30.60">
    <property type="match status" value="1"/>
</dbReference>
<evidence type="ECO:0000256" key="5">
    <source>
        <dbReference type="ARBA" id="ARBA00022989"/>
    </source>
</evidence>
<accession>A0ABV0GFY8</accession>
<feature type="transmembrane region" description="Helical" evidence="7">
    <location>
        <begin position="178"/>
        <end position="199"/>
    </location>
</feature>
<feature type="transmembrane region" description="Helical" evidence="7">
    <location>
        <begin position="282"/>
        <end position="310"/>
    </location>
</feature>
<dbReference type="RefSeq" id="WP_347610870.1">
    <property type="nucleotide sequence ID" value="NZ_JBDPZC010000006.1"/>
</dbReference>
<dbReference type="Gene3D" id="3.30.70.100">
    <property type="match status" value="1"/>
</dbReference>
<evidence type="ECO:0000256" key="8">
    <source>
        <dbReference type="SAM" id="MobiDB-lite"/>
    </source>
</evidence>
<dbReference type="Pfam" id="PF00924">
    <property type="entry name" value="MS_channel_2nd"/>
    <property type="match status" value="1"/>
</dbReference>
<dbReference type="SUPFAM" id="SSF82689">
    <property type="entry name" value="Mechanosensitive channel protein MscS (YggB), C-terminal domain"/>
    <property type="match status" value="1"/>
</dbReference>
<dbReference type="Proteomes" id="UP001462640">
    <property type="component" value="Unassembled WGS sequence"/>
</dbReference>
<comment type="function">
    <text evidence="7">Mechanosensitive channel that participates in the regulation of osmotic pressure changes within the cell, opening in response to stretch forces in the membrane lipid bilayer, without the need for other proteins. Contributes to normal resistance to hypoosmotic shock. Forms an ion channel of 1.0 nanosiemens conductance with a slight preference for anions.</text>
</comment>
<keyword evidence="3" id="KW-1003">Cell membrane</keyword>
<gene>
    <name evidence="11" type="ORF">ABDJ40_14540</name>
</gene>
<feature type="domain" description="Mechanosensitive ion channel MscS C-terminal" evidence="10">
    <location>
        <begin position="461"/>
        <end position="545"/>
    </location>
</feature>
<dbReference type="Pfam" id="PF21082">
    <property type="entry name" value="MS_channel_3rd"/>
    <property type="match status" value="1"/>
</dbReference>
<evidence type="ECO:0000259" key="10">
    <source>
        <dbReference type="Pfam" id="PF21082"/>
    </source>
</evidence>
<feature type="domain" description="Mechanosensitive ion channel MscS" evidence="9">
    <location>
        <begin position="386"/>
        <end position="451"/>
    </location>
</feature>
<comment type="caution">
    <text evidence="11">The sequence shown here is derived from an EMBL/GenBank/DDBJ whole genome shotgun (WGS) entry which is preliminary data.</text>
</comment>
<comment type="caution">
    <text evidence="7">Lacks conserved residue(s) required for the propagation of feature annotation.</text>
</comment>
<dbReference type="Gene3D" id="1.10.287.1260">
    <property type="match status" value="1"/>
</dbReference>
<evidence type="ECO:0000313" key="12">
    <source>
        <dbReference type="Proteomes" id="UP001462640"/>
    </source>
</evidence>
<keyword evidence="4 7" id="KW-0812">Transmembrane</keyword>
<dbReference type="InterPro" id="IPR049278">
    <property type="entry name" value="MS_channel_C"/>
</dbReference>
<protein>
    <recommendedName>
        <fullName evidence="7">Small-conductance mechanosensitive channel</fullName>
    </recommendedName>
</protein>
<evidence type="ECO:0000256" key="3">
    <source>
        <dbReference type="ARBA" id="ARBA00022475"/>
    </source>
</evidence>
<keyword evidence="5 7" id="KW-1133">Transmembrane helix</keyword>
<dbReference type="PANTHER" id="PTHR30221">
    <property type="entry name" value="SMALL-CONDUCTANCE MECHANOSENSITIVE CHANNEL"/>
    <property type="match status" value="1"/>
</dbReference>
<dbReference type="PROSITE" id="PS01246">
    <property type="entry name" value="UPF0003"/>
    <property type="match status" value="1"/>
</dbReference>
<reference evidence="11 12" key="1">
    <citation type="submission" date="2024-05" db="EMBL/GenBank/DDBJ databases">
        <title>Roseateles sp. 2.12 16S ribosomal RNA gene Genome sequencing and assembly.</title>
        <authorList>
            <person name="Woo H."/>
        </authorList>
    </citation>
    <scope>NUCLEOTIDE SEQUENCE [LARGE SCALE GENOMIC DNA]</scope>
    <source>
        <strain evidence="11 12">2.12</strain>
    </source>
</reference>
<evidence type="ECO:0000259" key="9">
    <source>
        <dbReference type="Pfam" id="PF00924"/>
    </source>
</evidence>
<keyword evidence="12" id="KW-1185">Reference proteome</keyword>
<dbReference type="InterPro" id="IPR045275">
    <property type="entry name" value="MscS_archaea/bacteria_type"/>
</dbReference>
<dbReference type="InterPro" id="IPR011066">
    <property type="entry name" value="MscS_channel_C_sf"/>
</dbReference>
<feature type="transmembrane region" description="Helical" evidence="7">
    <location>
        <begin position="240"/>
        <end position="262"/>
    </location>
</feature>
<dbReference type="InterPro" id="IPR006686">
    <property type="entry name" value="MscS_channel_CS"/>
</dbReference>
<feature type="compositionally biased region" description="Low complexity" evidence="8">
    <location>
        <begin position="568"/>
        <end position="586"/>
    </location>
</feature>
<name>A0ABV0GFY8_9BURK</name>
<comment type="similarity">
    <text evidence="2 7">Belongs to the MscS (TC 1.A.23) family.</text>
</comment>
<keyword evidence="7" id="KW-0997">Cell inner membrane</keyword>
<proteinExistence type="inferred from homology"/>
<feature type="region of interest" description="Disordered" evidence="8">
    <location>
        <begin position="561"/>
        <end position="586"/>
    </location>
</feature>